<evidence type="ECO:0000256" key="6">
    <source>
        <dbReference type="ARBA" id="ARBA00056337"/>
    </source>
</evidence>
<dbReference type="NCBIfam" id="TIGR00126">
    <property type="entry name" value="deoC"/>
    <property type="match status" value="1"/>
</dbReference>
<dbReference type="Pfam" id="PF01791">
    <property type="entry name" value="DeoC"/>
    <property type="match status" value="1"/>
</dbReference>
<dbReference type="SUPFAM" id="SSF51569">
    <property type="entry name" value="Aldolase"/>
    <property type="match status" value="1"/>
</dbReference>
<dbReference type="CDD" id="cd00959">
    <property type="entry name" value="DeoC"/>
    <property type="match status" value="1"/>
</dbReference>
<evidence type="ECO:0000313" key="9">
    <source>
        <dbReference type="Proteomes" id="UP000315010"/>
    </source>
</evidence>
<sequence>MMEYSYTDLSKMIDHSLLVPTMTTEDFEAGIQLAIAYDVASVCIMPYYLKRCAELLSGTGVKASTTIGFPHGGHTTEIKRAEAERAIADGCEELDMVVNISQVLSGHWDYVRKDVKAVIEVAHVAEQKVKVIFENCYLNDAQKIKLCEICSELGADWVKTSTGYGTGGATHEDLKLMREHAADHVQVKAAGGVRDLDSLIAVRELGVSRCGASRTREMLDPLRKKLGMPEINLGTIAANKNDNPNY</sequence>
<dbReference type="InterPro" id="IPR002915">
    <property type="entry name" value="DeoC/FbaB/LacD_aldolase"/>
</dbReference>
<evidence type="ECO:0000256" key="7">
    <source>
        <dbReference type="HAMAP-Rule" id="MF_00114"/>
    </source>
</evidence>
<dbReference type="PANTHER" id="PTHR10889">
    <property type="entry name" value="DEOXYRIBOSE-PHOSPHATE ALDOLASE"/>
    <property type="match status" value="1"/>
</dbReference>
<comment type="caution">
    <text evidence="8">The sequence shown here is derived from an EMBL/GenBank/DDBJ whole genome shotgun (WGS) entry which is preliminary data.</text>
</comment>
<evidence type="ECO:0000313" key="8">
    <source>
        <dbReference type="EMBL" id="TWT84149.1"/>
    </source>
</evidence>
<evidence type="ECO:0000256" key="1">
    <source>
        <dbReference type="ARBA" id="ARBA00010936"/>
    </source>
</evidence>
<feature type="active site" description="Proton donor/acceptor" evidence="7">
    <location>
        <position position="188"/>
    </location>
</feature>
<evidence type="ECO:0000256" key="4">
    <source>
        <dbReference type="ARBA" id="ARBA00023270"/>
    </source>
</evidence>
<dbReference type="GO" id="GO:0009264">
    <property type="term" value="P:deoxyribonucleotide catabolic process"/>
    <property type="evidence" value="ECO:0007669"/>
    <property type="project" value="UniProtKB-UniRule"/>
</dbReference>
<dbReference type="PIRSF" id="PIRSF001357">
    <property type="entry name" value="DeoC"/>
    <property type="match status" value="1"/>
</dbReference>
<keyword evidence="4 7" id="KW-0704">Schiff base</keyword>
<dbReference type="Gene3D" id="3.20.20.70">
    <property type="entry name" value="Aldolase class I"/>
    <property type="match status" value="1"/>
</dbReference>
<organism evidence="8 9">
    <name type="scientific">Novipirellula herctigrandis</name>
    <dbReference type="NCBI Taxonomy" id="2527986"/>
    <lineage>
        <taxon>Bacteria</taxon>
        <taxon>Pseudomonadati</taxon>
        <taxon>Planctomycetota</taxon>
        <taxon>Planctomycetia</taxon>
        <taxon>Pirellulales</taxon>
        <taxon>Pirellulaceae</taxon>
        <taxon>Novipirellula</taxon>
    </lineage>
</organism>
<dbReference type="FunFam" id="3.20.20.70:FF:000044">
    <property type="entry name" value="Deoxyribose-phosphate aldolase"/>
    <property type="match status" value="1"/>
</dbReference>
<evidence type="ECO:0000256" key="3">
    <source>
        <dbReference type="ARBA" id="ARBA00023239"/>
    </source>
</evidence>
<evidence type="ECO:0000256" key="2">
    <source>
        <dbReference type="ARBA" id="ARBA00022490"/>
    </source>
</evidence>
<dbReference type="SMART" id="SM01133">
    <property type="entry name" value="DeoC"/>
    <property type="match status" value="1"/>
</dbReference>
<dbReference type="Proteomes" id="UP000315010">
    <property type="component" value="Unassembled WGS sequence"/>
</dbReference>
<dbReference type="EC" id="4.1.2.4" evidence="7"/>
<dbReference type="HAMAP" id="MF_00114">
    <property type="entry name" value="DeoC_type1"/>
    <property type="match status" value="1"/>
</dbReference>
<comment type="similarity">
    <text evidence="1 7">Belongs to the DeoC/FbaB aldolase family. DeoC type 1 subfamily.</text>
</comment>
<name>A0A5C5Z9V4_9BACT</name>
<dbReference type="GO" id="GO:0005737">
    <property type="term" value="C:cytoplasm"/>
    <property type="evidence" value="ECO:0007669"/>
    <property type="project" value="UniProtKB-SubCell"/>
</dbReference>
<evidence type="ECO:0000256" key="5">
    <source>
        <dbReference type="ARBA" id="ARBA00048791"/>
    </source>
</evidence>
<proteinExistence type="inferred from homology"/>
<dbReference type="AlphaFoldDB" id="A0A5C5Z9V4"/>
<dbReference type="GO" id="GO:0006018">
    <property type="term" value="P:2-deoxyribose 1-phosphate catabolic process"/>
    <property type="evidence" value="ECO:0007669"/>
    <property type="project" value="UniProtKB-UniRule"/>
</dbReference>
<gene>
    <name evidence="8" type="primary">deoC1</name>
    <name evidence="7" type="synonym">deoC</name>
    <name evidence="8" type="ORF">CA13_56250</name>
</gene>
<accession>A0A5C5Z9V4</accession>
<keyword evidence="9" id="KW-1185">Reference proteome</keyword>
<keyword evidence="2 7" id="KW-0963">Cytoplasm</keyword>
<dbReference type="InterPro" id="IPR028581">
    <property type="entry name" value="DeoC_typeI"/>
</dbReference>
<comment type="subcellular location">
    <subcellularLocation>
        <location evidence="7">Cytoplasm</location>
    </subcellularLocation>
</comment>
<comment type="catalytic activity">
    <reaction evidence="5 7">
        <text>2-deoxy-D-ribose 5-phosphate = D-glyceraldehyde 3-phosphate + acetaldehyde</text>
        <dbReference type="Rhea" id="RHEA:12821"/>
        <dbReference type="ChEBI" id="CHEBI:15343"/>
        <dbReference type="ChEBI" id="CHEBI:59776"/>
        <dbReference type="ChEBI" id="CHEBI:62877"/>
        <dbReference type="EC" id="4.1.2.4"/>
    </reaction>
</comment>
<dbReference type="EMBL" id="SJPJ01000001">
    <property type="protein sequence ID" value="TWT84149.1"/>
    <property type="molecule type" value="Genomic_DNA"/>
</dbReference>
<dbReference type="PANTHER" id="PTHR10889:SF1">
    <property type="entry name" value="DEOXYRIBOSE-PHOSPHATE ALDOLASE"/>
    <property type="match status" value="1"/>
</dbReference>
<comment type="pathway">
    <text evidence="7">Carbohydrate degradation; 2-deoxy-D-ribose 1-phosphate degradation; D-glyceraldehyde 3-phosphate and acetaldehyde from 2-deoxy-alpha-D-ribose 1-phosphate: step 2/2.</text>
</comment>
<dbReference type="InterPro" id="IPR011343">
    <property type="entry name" value="DeoC"/>
</dbReference>
<feature type="active site" description="Proton donor/acceptor" evidence="7">
    <location>
        <position position="95"/>
    </location>
</feature>
<comment type="function">
    <text evidence="6 7">Catalyzes a reversible aldol reaction between acetaldehyde and D-glyceraldehyde 3-phosphate to generate 2-deoxy-D-ribose 5-phosphate.</text>
</comment>
<dbReference type="RefSeq" id="WP_419195160.1">
    <property type="nucleotide sequence ID" value="NZ_SJPJ01000001.1"/>
</dbReference>
<keyword evidence="3 7" id="KW-0456">Lyase</keyword>
<dbReference type="InterPro" id="IPR013785">
    <property type="entry name" value="Aldolase_TIM"/>
</dbReference>
<dbReference type="UniPathway" id="UPA00002">
    <property type="reaction ID" value="UER00468"/>
</dbReference>
<reference evidence="8 9" key="1">
    <citation type="submission" date="2019-02" db="EMBL/GenBank/DDBJ databases">
        <title>Deep-cultivation of Planctomycetes and their phenomic and genomic characterization uncovers novel biology.</title>
        <authorList>
            <person name="Wiegand S."/>
            <person name="Jogler M."/>
            <person name="Boedeker C."/>
            <person name="Pinto D."/>
            <person name="Vollmers J."/>
            <person name="Rivas-Marin E."/>
            <person name="Kohn T."/>
            <person name="Peeters S.H."/>
            <person name="Heuer A."/>
            <person name="Rast P."/>
            <person name="Oberbeckmann S."/>
            <person name="Bunk B."/>
            <person name="Jeske O."/>
            <person name="Meyerdierks A."/>
            <person name="Storesund J.E."/>
            <person name="Kallscheuer N."/>
            <person name="Luecker S."/>
            <person name="Lage O.M."/>
            <person name="Pohl T."/>
            <person name="Merkel B.J."/>
            <person name="Hornburger P."/>
            <person name="Mueller R.-W."/>
            <person name="Bruemmer F."/>
            <person name="Labrenz M."/>
            <person name="Spormann A.M."/>
            <person name="Op Den Camp H."/>
            <person name="Overmann J."/>
            <person name="Amann R."/>
            <person name="Jetten M.S.M."/>
            <person name="Mascher T."/>
            <person name="Medema M.H."/>
            <person name="Devos D.P."/>
            <person name="Kaster A.-K."/>
            <person name="Ovreas L."/>
            <person name="Rohde M."/>
            <person name="Galperin M.Y."/>
            <person name="Jogler C."/>
        </authorList>
    </citation>
    <scope>NUCLEOTIDE SEQUENCE [LARGE SCALE GENOMIC DNA]</scope>
    <source>
        <strain evidence="8 9">CA13</strain>
    </source>
</reference>
<dbReference type="GO" id="GO:0016052">
    <property type="term" value="P:carbohydrate catabolic process"/>
    <property type="evidence" value="ECO:0007669"/>
    <property type="project" value="TreeGrafter"/>
</dbReference>
<feature type="active site" description="Schiff-base intermediate with acetaldehyde" evidence="7">
    <location>
        <position position="159"/>
    </location>
</feature>
<protein>
    <recommendedName>
        <fullName evidence="7">Deoxyribose-phosphate aldolase</fullName>
        <shortName evidence="7">DERA</shortName>
        <ecNumber evidence="7">4.1.2.4</ecNumber>
    </recommendedName>
    <alternativeName>
        <fullName evidence="7">2-deoxy-D-ribose 5-phosphate aldolase</fullName>
    </alternativeName>
    <alternativeName>
        <fullName evidence="7">Phosphodeoxyriboaldolase</fullName>
        <shortName evidence="7">Deoxyriboaldolase</shortName>
    </alternativeName>
</protein>
<dbReference type="GO" id="GO:0004139">
    <property type="term" value="F:deoxyribose-phosphate aldolase activity"/>
    <property type="evidence" value="ECO:0007669"/>
    <property type="project" value="UniProtKB-UniRule"/>
</dbReference>